<dbReference type="STRING" id="1305675.BFG57_16975"/>
<organism evidence="1 2">
    <name type="scientific">Bacillus solimangrovi</name>
    <dbReference type="NCBI Taxonomy" id="1305675"/>
    <lineage>
        <taxon>Bacteria</taxon>
        <taxon>Bacillati</taxon>
        <taxon>Bacillota</taxon>
        <taxon>Bacilli</taxon>
        <taxon>Bacillales</taxon>
        <taxon>Bacillaceae</taxon>
        <taxon>Bacillus</taxon>
    </lineage>
</organism>
<name>A0A1E5LDA1_9BACI</name>
<dbReference type="AlphaFoldDB" id="A0A1E5LDA1"/>
<dbReference type="Proteomes" id="UP000095209">
    <property type="component" value="Unassembled WGS sequence"/>
</dbReference>
<dbReference type="OrthoDB" id="5751230at2"/>
<sequence length="63" mass="7277">MSSASLSDRKGANPLLKGIHKTFHLPIRYGLLDAGYDFKAIYQQLHNVNAYLKEYFQLNNVRH</sequence>
<keyword evidence="2" id="KW-1185">Reference proteome</keyword>
<protein>
    <recommendedName>
        <fullName evidence="3">Transposase IS4-like domain-containing protein</fullName>
    </recommendedName>
</protein>
<evidence type="ECO:0000313" key="1">
    <source>
        <dbReference type="EMBL" id="OEH92066.1"/>
    </source>
</evidence>
<comment type="caution">
    <text evidence="1">The sequence shown here is derived from an EMBL/GenBank/DDBJ whole genome shotgun (WGS) entry which is preliminary data.</text>
</comment>
<accession>A0A1E5LDA1</accession>
<dbReference type="EMBL" id="MJEH01000036">
    <property type="protein sequence ID" value="OEH92066.1"/>
    <property type="molecule type" value="Genomic_DNA"/>
</dbReference>
<evidence type="ECO:0000313" key="2">
    <source>
        <dbReference type="Proteomes" id="UP000095209"/>
    </source>
</evidence>
<reference evidence="1 2" key="1">
    <citation type="submission" date="2016-08" db="EMBL/GenBank/DDBJ databases">
        <title>Genome of Bacillus solimangrovi GH2-4.</title>
        <authorList>
            <person name="Lim S."/>
            <person name="Kim B.-C."/>
        </authorList>
    </citation>
    <scope>NUCLEOTIDE SEQUENCE [LARGE SCALE GENOMIC DNA]</scope>
    <source>
        <strain evidence="1 2">GH2-4</strain>
    </source>
</reference>
<gene>
    <name evidence="1" type="ORF">BFG57_16975</name>
</gene>
<proteinExistence type="predicted"/>
<evidence type="ECO:0008006" key="3">
    <source>
        <dbReference type="Google" id="ProtNLM"/>
    </source>
</evidence>